<gene>
    <name evidence="14" type="ORF">SAMN05216412_101592</name>
</gene>
<evidence type="ECO:0000259" key="13">
    <source>
        <dbReference type="SMART" id="SM00644"/>
    </source>
</evidence>
<evidence type="ECO:0000256" key="6">
    <source>
        <dbReference type="ARBA" id="ARBA00022490"/>
    </source>
</evidence>
<evidence type="ECO:0000256" key="3">
    <source>
        <dbReference type="ARBA" id="ARBA00004496"/>
    </source>
</evidence>
<dbReference type="NCBIfam" id="NF008758">
    <property type="entry name" value="PRK11789.1"/>
    <property type="match status" value="1"/>
</dbReference>
<comment type="similarity">
    <text evidence="4">Belongs to the N-acetylmuramoyl-L-alanine amidase 2 family.</text>
</comment>
<evidence type="ECO:0000256" key="8">
    <source>
        <dbReference type="ARBA" id="ARBA00022801"/>
    </source>
</evidence>
<keyword evidence="8" id="KW-0378">Hydrolase</keyword>
<comment type="cofactor">
    <cofactor evidence="2">
        <name>Zn(2+)</name>
        <dbReference type="ChEBI" id="CHEBI:29105"/>
    </cofactor>
</comment>
<sequence>MGYSRQNNVAGGVRQDEFLMQVDATGCANGIRFIASPNFDERPVGCAISLLVIHNISLPPDQFGGDGVAELFTNKLDPEAHPYYRTIHGLKVSSHFYIRRTGEVIQFVPCEKRAWHAGESCWQGRSRCNDFSIGVELEGTDSQPFTDSQYRMLVELTLELQKAYPIKHIAGHSDIAPGRKTDPGPCFDWERYRTALAAPR</sequence>
<dbReference type="PANTHER" id="PTHR30417:SF4">
    <property type="entry name" value="1,6-ANHYDRO-N-ACETYLMURAMYL-L-ALANINE AMIDASE AMPD"/>
    <property type="match status" value="1"/>
</dbReference>
<evidence type="ECO:0000256" key="10">
    <source>
        <dbReference type="ARBA" id="ARBA00023316"/>
    </source>
</evidence>
<protein>
    <recommendedName>
        <fullName evidence="11">1,6-anhydro-N-acetylmuramyl-L-alanine amidase AmpD</fullName>
        <ecNumber evidence="5">3.5.1.28</ecNumber>
    </recommendedName>
    <alternativeName>
        <fullName evidence="12">N-acetylmuramoyl-L-alanine amidase</fullName>
    </alternativeName>
</protein>
<accession>A0A1H9ZC31</accession>
<name>A0A1H9ZC31_9PROT</name>
<dbReference type="InterPro" id="IPR036505">
    <property type="entry name" value="Amidase/PGRP_sf"/>
</dbReference>
<dbReference type="EC" id="3.5.1.28" evidence="5"/>
<organism evidence="14 15">
    <name type="scientific">Nitrosospira multiformis</name>
    <dbReference type="NCBI Taxonomy" id="1231"/>
    <lineage>
        <taxon>Bacteria</taxon>
        <taxon>Pseudomonadati</taxon>
        <taxon>Pseudomonadota</taxon>
        <taxon>Betaproteobacteria</taxon>
        <taxon>Nitrosomonadales</taxon>
        <taxon>Nitrosomonadaceae</taxon>
        <taxon>Nitrosospira</taxon>
    </lineage>
</organism>
<dbReference type="GO" id="GO:0005737">
    <property type="term" value="C:cytoplasm"/>
    <property type="evidence" value="ECO:0007669"/>
    <property type="project" value="UniProtKB-SubCell"/>
</dbReference>
<dbReference type="SMART" id="SM00644">
    <property type="entry name" value="Ami_2"/>
    <property type="match status" value="1"/>
</dbReference>
<comment type="catalytic activity">
    <reaction evidence="1">
        <text>Hydrolyzes the link between N-acetylmuramoyl residues and L-amino acid residues in certain cell-wall glycopeptides.</text>
        <dbReference type="EC" id="3.5.1.28"/>
    </reaction>
</comment>
<evidence type="ECO:0000256" key="2">
    <source>
        <dbReference type="ARBA" id="ARBA00001947"/>
    </source>
</evidence>
<keyword evidence="6" id="KW-0963">Cytoplasm</keyword>
<dbReference type="Pfam" id="PF01510">
    <property type="entry name" value="Amidase_2"/>
    <property type="match status" value="1"/>
</dbReference>
<dbReference type="InterPro" id="IPR002502">
    <property type="entry name" value="Amidase_domain"/>
</dbReference>
<dbReference type="CDD" id="cd06583">
    <property type="entry name" value="PGRP"/>
    <property type="match status" value="1"/>
</dbReference>
<evidence type="ECO:0000256" key="9">
    <source>
        <dbReference type="ARBA" id="ARBA00022833"/>
    </source>
</evidence>
<evidence type="ECO:0000256" key="12">
    <source>
        <dbReference type="ARBA" id="ARBA00042615"/>
    </source>
</evidence>
<dbReference type="GO" id="GO:0008745">
    <property type="term" value="F:N-acetylmuramoyl-L-alanine amidase activity"/>
    <property type="evidence" value="ECO:0007669"/>
    <property type="project" value="UniProtKB-EC"/>
</dbReference>
<evidence type="ECO:0000256" key="11">
    <source>
        <dbReference type="ARBA" id="ARBA00039257"/>
    </source>
</evidence>
<evidence type="ECO:0000256" key="5">
    <source>
        <dbReference type="ARBA" id="ARBA00011901"/>
    </source>
</evidence>
<dbReference type="GO" id="GO:0046872">
    <property type="term" value="F:metal ion binding"/>
    <property type="evidence" value="ECO:0007669"/>
    <property type="project" value="UniProtKB-KW"/>
</dbReference>
<dbReference type="SUPFAM" id="SSF55846">
    <property type="entry name" value="N-acetylmuramoyl-L-alanine amidase-like"/>
    <property type="match status" value="1"/>
</dbReference>
<comment type="subcellular location">
    <subcellularLocation>
        <location evidence="3">Cytoplasm</location>
    </subcellularLocation>
</comment>
<keyword evidence="7" id="KW-0479">Metal-binding</keyword>
<evidence type="ECO:0000256" key="4">
    <source>
        <dbReference type="ARBA" id="ARBA00007553"/>
    </source>
</evidence>
<dbReference type="Gene3D" id="3.40.80.10">
    <property type="entry name" value="Peptidoglycan recognition protein-like"/>
    <property type="match status" value="1"/>
</dbReference>
<dbReference type="AlphaFoldDB" id="A0A1H9ZC31"/>
<keyword evidence="9" id="KW-0862">Zinc</keyword>
<proteinExistence type="inferred from homology"/>
<evidence type="ECO:0000256" key="1">
    <source>
        <dbReference type="ARBA" id="ARBA00001561"/>
    </source>
</evidence>
<dbReference type="GO" id="GO:0009253">
    <property type="term" value="P:peptidoglycan catabolic process"/>
    <property type="evidence" value="ECO:0007669"/>
    <property type="project" value="InterPro"/>
</dbReference>
<dbReference type="PANTHER" id="PTHR30417">
    <property type="entry name" value="N-ACETYLMURAMOYL-L-ALANINE AMIDASE AMID"/>
    <property type="match status" value="1"/>
</dbReference>
<dbReference type="EMBL" id="FOHI01000001">
    <property type="protein sequence ID" value="SES79026.1"/>
    <property type="molecule type" value="Genomic_DNA"/>
</dbReference>
<evidence type="ECO:0000256" key="7">
    <source>
        <dbReference type="ARBA" id="ARBA00022723"/>
    </source>
</evidence>
<dbReference type="InterPro" id="IPR051206">
    <property type="entry name" value="NAMLAA_amidase_2"/>
</dbReference>
<dbReference type="GO" id="GO:0009254">
    <property type="term" value="P:peptidoglycan turnover"/>
    <property type="evidence" value="ECO:0007669"/>
    <property type="project" value="TreeGrafter"/>
</dbReference>
<dbReference type="GO" id="GO:0071555">
    <property type="term" value="P:cell wall organization"/>
    <property type="evidence" value="ECO:0007669"/>
    <property type="project" value="UniProtKB-KW"/>
</dbReference>
<feature type="domain" description="N-acetylmuramoyl-L-alanine amidase" evidence="13">
    <location>
        <begin position="36"/>
        <end position="184"/>
    </location>
</feature>
<dbReference type="Proteomes" id="UP000183339">
    <property type="component" value="Unassembled WGS sequence"/>
</dbReference>
<reference evidence="14 15" key="1">
    <citation type="submission" date="2016-10" db="EMBL/GenBank/DDBJ databases">
        <authorList>
            <person name="de Groot N.N."/>
        </authorList>
    </citation>
    <scope>NUCLEOTIDE SEQUENCE [LARGE SCALE GENOMIC DNA]</scope>
    <source>
        <strain evidence="14 15">Nl7</strain>
    </source>
</reference>
<evidence type="ECO:0000313" key="14">
    <source>
        <dbReference type="EMBL" id="SES79026.1"/>
    </source>
</evidence>
<evidence type="ECO:0000313" key="15">
    <source>
        <dbReference type="Proteomes" id="UP000183339"/>
    </source>
</evidence>
<keyword evidence="10" id="KW-0961">Cell wall biogenesis/degradation</keyword>